<dbReference type="GO" id="GO:0005886">
    <property type="term" value="C:plasma membrane"/>
    <property type="evidence" value="ECO:0007669"/>
    <property type="project" value="UniProtKB-SubCell"/>
</dbReference>
<accession>A0A8J6PDF8</accession>
<keyword evidence="11" id="KW-0443">Lipid metabolism</keyword>
<feature type="binding site" evidence="17">
    <location>
        <position position="22"/>
    </location>
    <ligand>
        <name>ATP</name>
        <dbReference type="ChEBI" id="CHEBI:30616"/>
    </ligand>
</feature>
<keyword evidence="12 19" id="KW-0472">Membrane</keyword>
<proteinExistence type="inferred from homology"/>
<evidence type="ECO:0000256" key="15">
    <source>
        <dbReference type="PIRSR" id="PIRSR600829-1"/>
    </source>
</evidence>
<feature type="transmembrane region" description="Helical" evidence="19">
    <location>
        <begin position="61"/>
        <end position="81"/>
    </location>
</feature>
<evidence type="ECO:0000256" key="18">
    <source>
        <dbReference type="PIRSR" id="PIRSR600829-4"/>
    </source>
</evidence>
<evidence type="ECO:0000256" key="3">
    <source>
        <dbReference type="ARBA" id="ARBA00022475"/>
    </source>
</evidence>
<comment type="subcellular location">
    <subcellularLocation>
        <location evidence="1">Cell membrane</location>
        <topology evidence="1">Multi-pass membrane protein</topology>
    </subcellularLocation>
</comment>
<dbReference type="OrthoDB" id="9789934at2"/>
<dbReference type="GO" id="GO:0016301">
    <property type="term" value="F:kinase activity"/>
    <property type="evidence" value="ECO:0007669"/>
    <property type="project" value="UniProtKB-KW"/>
</dbReference>
<feature type="active site" description="Proton acceptor" evidence="15">
    <location>
        <position position="75"/>
    </location>
</feature>
<dbReference type="PANTHER" id="PTHR34299">
    <property type="entry name" value="DIACYLGLYCEROL KINASE"/>
    <property type="match status" value="1"/>
</dbReference>
<feature type="binding site" evidence="17">
    <location>
        <position position="82"/>
    </location>
    <ligand>
        <name>ATP</name>
        <dbReference type="ChEBI" id="CHEBI:30616"/>
    </ligand>
</feature>
<feature type="transmembrane region" description="Helical" evidence="19">
    <location>
        <begin position="142"/>
        <end position="160"/>
    </location>
</feature>
<evidence type="ECO:0000256" key="5">
    <source>
        <dbReference type="ARBA" id="ARBA00022679"/>
    </source>
</evidence>
<dbReference type="GO" id="GO:0046872">
    <property type="term" value="F:metal ion binding"/>
    <property type="evidence" value="ECO:0007669"/>
    <property type="project" value="UniProtKB-KW"/>
</dbReference>
<organism evidence="20 21">
    <name type="scientific">Massiliimalia timonensis</name>
    <dbReference type="NCBI Taxonomy" id="1987501"/>
    <lineage>
        <taxon>Bacteria</taxon>
        <taxon>Bacillati</taxon>
        <taxon>Bacillota</taxon>
        <taxon>Clostridia</taxon>
        <taxon>Eubacteriales</taxon>
        <taxon>Oscillospiraceae</taxon>
        <taxon>Massiliimalia</taxon>
    </lineage>
</organism>
<keyword evidence="5" id="KW-0808">Transferase</keyword>
<dbReference type="GO" id="GO:0005524">
    <property type="term" value="F:ATP binding"/>
    <property type="evidence" value="ECO:0007669"/>
    <property type="project" value="UniProtKB-KW"/>
</dbReference>
<dbReference type="Proteomes" id="UP000632659">
    <property type="component" value="Unassembled WGS sequence"/>
</dbReference>
<evidence type="ECO:0000256" key="6">
    <source>
        <dbReference type="ARBA" id="ARBA00022692"/>
    </source>
</evidence>
<keyword evidence="18" id="KW-0460">Magnesium</keyword>
<keyword evidence="8 20" id="KW-0418">Kinase</keyword>
<feature type="binding site" evidence="16">
    <location>
        <position position="75"/>
    </location>
    <ligand>
        <name>substrate</name>
    </ligand>
</feature>
<evidence type="ECO:0000256" key="17">
    <source>
        <dbReference type="PIRSR" id="PIRSR600829-3"/>
    </source>
</evidence>
<evidence type="ECO:0000256" key="19">
    <source>
        <dbReference type="SAM" id="Phobius"/>
    </source>
</evidence>
<keyword evidence="13" id="KW-0594">Phospholipid biosynthesis</keyword>
<comment type="similarity">
    <text evidence="2">Belongs to the bacterial diacylglycerol kinase family.</text>
</comment>
<evidence type="ECO:0000313" key="21">
    <source>
        <dbReference type="Proteomes" id="UP000632659"/>
    </source>
</evidence>
<dbReference type="PANTHER" id="PTHR34299:SF1">
    <property type="entry name" value="DIACYLGLYCEROL KINASE"/>
    <property type="match status" value="1"/>
</dbReference>
<feature type="transmembrane region" description="Helical" evidence="19">
    <location>
        <begin position="102"/>
        <end position="122"/>
    </location>
</feature>
<dbReference type="CDD" id="cd14265">
    <property type="entry name" value="UDPK_IM_like"/>
    <property type="match status" value="1"/>
</dbReference>
<keyword evidence="21" id="KW-1185">Reference proteome</keyword>
<feature type="binding site" evidence="17">
    <location>
        <begin position="100"/>
        <end position="101"/>
    </location>
    <ligand>
        <name>ATP</name>
        <dbReference type="ChEBI" id="CHEBI:30616"/>
    </ligand>
</feature>
<dbReference type="GO" id="GO:0008654">
    <property type="term" value="P:phospholipid biosynthetic process"/>
    <property type="evidence" value="ECO:0007669"/>
    <property type="project" value="UniProtKB-KW"/>
</dbReference>
<keyword evidence="6 19" id="KW-0812">Transmembrane</keyword>
<evidence type="ECO:0000256" key="2">
    <source>
        <dbReference type="ARBA" id="ARBA00005967"/>
    </source>
</evidence>
<keyword evidence="4" id="KW-0444">Lipid biosynthesis</keyword>
<evidence type="ECO:0000256" key="10">
    <source>
        <dbReference type="ARBA" id="ARBA00022989"/>
    </source>
</evidence>
<evidence type="ECO:0000256" key="11">
    <source>
        <dbReference type="ARBA" id="ARBA00023098"/>
    </source>
</evidence>
<evidence type="ECO:0000256" key="4">
    <source>
        <dbReference type="ARBA" id="ARBA00022516"/>
    </source>
</evidence>
<evidence type="ECO:0000256" key="14">
    <source>
        <dbReference type="ARBA" id="ARBA00023264"/>
    </source>
</evidence>
<keyword evidence="10 19" id="KW-1133">Transmembrane helix</keyword>
<name>A0A8J6PDF8_9FIRM</name>
<gene>
    <name evidence="20" type="ORF">H8702_03405</name>
</gene>
<feature type="transmembrane region" description="Helical" evidence="19">
    <location>
        <begin position="37"/>
        <end position="55"/>
    </location>
</feature>
<dbReference type="EMBL" id="JACRTL010000001">
    <property type="protein sequence ID" value="MBC8610172.1"/>
    <property type="molecule type" value="Genomic_DNA"/>
</dbReference>
<feature type="binding site" evidence="17">
    <location>
        <position position="34"/>
    </location>
    <ligand>
        <name>ATP</name>
        <dbReference type="ChEBI" id="CHEBI:30616"/>
    </ligand>
</feature>
<reference evidence="20" key="1">
    <citation type="submission" date="2020-08" db="EMBL/GenBank/DDBJ databases">
        <title>Genome public.</title>
        <authorList>
            <person name="Liu C."/>
            <person name="Sun Q."/>
        </authorList>
    </citation>
    <scope>NUCLEOTIDE SEQUENCE</scope>
    <source>
        <strain evidence="20">NSJ-15</strain>
    </source>
</reference>
<feature type="binding site" evidence="18">
    <location>
        <position position="82"/>
    </location>
    <ligand>
        <name>a divalent metal cation</name>
        <dbReference type="ChEBI" id="CHEBI:60240"/>
    </ligand>
</feature>
<dbReference type="Gene3D" id="1.10.287.3610">
    <property type="match status" value="1"/>
</dbReference>
<evidence type="ECO:0000256" key="9">
    <source>
        <dbReference type="ARBA" id="ARBA00022840"/>
    </source>
</evidence>
<evidence type="ECO:0000256" key="1">
    <source>
        <dbReference type="ARBA" id="ARBA00004651"/>
    </source>
</evidence>
<dbReference type="InterPro" id="IPR000829">
    <property type="entry name" value="DAGK"/>
</dbReference>
<keyword evidence="7 17" id="KW-0547">Nucleotide-binding</keyword>
<dbReference type="InterPro" id="IPR036945">
    <property type="entry name" value="DAGK_sf"/>
</dbReference>
<keyword evidence="3" id="KW-1003">Cell membrane</keyword>
<evidence type="ECO:0000256" key="8">
    <source>
        <dbReference type="ARBA" id="ARBA00022777"/>
    </source>
</evidence>
<evidence type="ECO:0000256" key="7">
    <source>
        <dbReference type="ARBA" id="ARBA00022741"/>
    </source>
</evidence>
<sequence length="172" mass="19646">MYWKMSNRYIDDVYNLAKSFSYAFRGFRFAVDNERNMRIHLTMTILVIEFAVLYQVKAYEYMILCLLFGLVLTAEMINTAIEALVNLNTSGYDTLARIAKDVAAGAVLVLAVTSAVVGVLIFGNLEKLQACGSYLLEHPVLILLAVAELVIAWLFIFRWNSRRAVRRKHRDK</sequence>
<dbReference type="Pfam" id="PF01219">
    <property type="entry name" value="DAGK_prokar"/>
    <property type="match status" value="1"/>
</dbReference>
<dbReference type="RefSeq" id="WP_093988578.1">
    <property type="nucleotide sequence ID" value="NZ_FYDD01000003.1"/>
</dbReference>
<evidence type="ECO:0000256" key="16">
    <source>
        <dbReference type="PIRSR" id="PIRSR600829-2"/>
    </source>
</evidence>
<keyword evidence="9 17" id="KW-0067">ATP-binding</keyword>
<evidence type="ECO:0000256" key="13">
    <source>
        <dbReference type="ARBA" id="ARBA00023209"/>
    </source>
</evidence>
<dbReference type="InterPro" id="IPR033717">
    <property type="entry name" value="UDPK"/>
</dbReference>
<keyword evidence="14" id="KW-1208">Phospholipid metabolism</keyword>
<protein>
    <submittedName>
        <fullName evidence="20">Diacylglycerol kinase family protein</fullName>
    </submittedName>
</protein>
<dbReference type="AlphaFoldDB" id="A0A8J6PDF8"/>
<comment type="cofactor">
    <cofactor evidence="18">
        <name>Mg(2+)</name>
        <dbReference type="ChEBI" id="CHEBI:18420"/>
    </cofactor>
    <text evidence="18">Mn(2+), Zn(2+), Cd(2+) and Co(2+) support activity to lesser extents.</text>
</comment>
<evidence type="ECO:0000256" key="12">
    <source>
        <dbReference type="ARBA" id="ARBA00023136"/>
    </source>
</evidence>
<evidence type="ECO:0000313" key="20">
    <source>
        <dbReference type="EMBL" id="MBC8610172.1"/>
    </source>
</evidence>
<keyword evidence="18" id="KW-0479">Metal-binding</keyword>
<comment type="caution">
    <text evidence="20">The sequence shown here is derived from an EMBL/GenBank/DDBJ whole genome shotgun (WGS) entry which is preliminary data.</text>
</comment>
<feature type="binding site" evidence="18">
    <location>
        <position position="34"/>
    </location>
    <ligand>
        <name>a divalent metal cation</name>
        <dbReference type="ChEBI" id="CHEBI:60240"/>
    </ligand>
</feature>